<reference evidence="7" key="1">
    <citation type="submission" date="2015-07" db="EMBL/GenBank/DDBJ databases">
        <title>MeaNS - Measles Nucleotide Surveillance Program.</title>
        <authorList>
            <person name="Tran T."/>
            <person name="Druce J."/>
        </authorList>
    </citation>
    <scope>NUCLEOTIDE SEQUENCE</scope>
    <source>
        <strain evidence="7">UCB-OBI-ISO-001</strain>
        <tissue evidence="7">Gonad</tissue>
    </source>
</reference>
<accession>A0A0L8HGA0</accession>
<dbReference type="GO" id="GO:0005324">
    <property type="term" value="F:long-chain fatty acid transmembrane transporter activity"/>
    <property type="evidence" value="ECO:0007669"/>
    <property type="project" value="TreeGrafter"/>
</dbReference>
<keyword evidence="2" id="KW-0436">Ligase</keyword>
<dbReference type="Pfam" id="PF00501">
    <property type="entry name" value="AMP-binding"/>
    <property type="match status" value="1"/>
</dbReference>
<comment type="catalytic activity">
    <reaction evidence="5">
        <text>tetracosanoate + ATP + CoA = tetracosanoyl-CoA + AMP + diphosphate</text>
        <dbReference type="Rhea" id="RHEA:33639"/>
        <dbReference type="ChEBI" id="CHEBI:30616"/>
        <dbReference type="ChEBI" id="CHEBI:31014"/>
        <dbReference type="ChEBI" id="CHEBI:33019"/>
        <dbReference type="ChEBI" id="CHEBI:57287"/>
        <dbReference type="ChEBI" id="CHEBI:65052"/>
        <dbReference type="ChEBI" id="CHEBI:456215"/>
    </reaction>
    <physiologicalReaction direction="left-to-right" evidence="5">
        <dbReference type="Rhea" id="RHEA:33640"/>
    </physiologicalReaction>
</comment>
<dbReference type="GO" id="GO:0004467">
    <property type="term" value="F:long-chain fatty acid-CoA ligase activity"/>
    <property type="evidence" value="ECO:0007669"/>
    <property type="project" value="TreeGrafter"/>
</dbReference>
<evidence type="ECO:0000259" key="6">
    <source>
        <dbReference type="Pfam" id="PF00501"/>
    </source>
</evidence>
<protein>
    <recommendedName>
        <fullName evidence="4">Long-chain-fatty-acid--CoA ligase</fullName>
    </recommendedName>
</protein>
<evidence type="ECO:0000313" key="7">
    <source>
        <dbReference type="EMBL" id="KOF87810.1"/>
    </source>
</evidence>
<dbReference type="PANTHER" id="PTHR43107:SF22">
    <property type="entry name" value="VERY LONG-CHAIN ACYL-COA SYNTHETASE"/>
    <property type="match status" value="1"/>
</dbReference>
<dbReference type="Gene3D" id="3.30.300.30">
    <property type="match status" value="1"/>
</dbReference>
<organism evidence="7">
    <name type="scientific">Octopus bimaculoides</name>
    <name type="common">California two-spotted octopus</name>
    <dbReference type="NCBI Taxonomy" id="37653"/>
    <lineage>
        <taxon>Eukaryota</taxon>
        <taxon>Metazoa</taxon>
        <taxon>Spiralia</taxon>
        <taxon>Lophotrochozoa</taxon>
        <taxon>Mollusca</taxon>
        <taxon>Cephalopoda</taxon>
        <taxon>Coleoidea</taxon>
        <taxon>Octopodiformes</taxon>
        <taxon>Octopoda</taxon>
        <taxon>Incirrata</taxon>
        <taxon>Octopodidae</taxon>
        <taxon>Octopus</taxon>
    </lineage>
</organism>
<dbReference type="STRING" id="37653.A0A0L8HGA0"/>
<dbReference type="InterPro" id="IPR020845">
    <property type="entry name" value="AMP-binding_CS"/>
</dbReference>
<dbReference type="GO" id="GO:0005789">
    <property type="term" value="C:endoplasmic reticulum membrane"/>
    <property type="evidence" value="ECO:0007669"/>
    <property type="project" value="TreeGrafter"/>
</dbReference>
<dbReference type="KEGG" id="obi:106871074"/>
<dbReference type="OMA" id="NIQICEC"/>
<evidence type="ECO:0000256" key="1">
    <source>
        <dbReference type="ARBA" id="ARBA00006432"/>
    </source>
</evidence>
<proteinExistence type="inferred from homology"/>
<dbReference type="AlphaFoldDB" id="A0A0L8HGA0"/>
<evidence type="ECO:0000256" key="2">
    <source>
        <dbReference type="ARBA" id="ARBA00022598"/>
    </source>
</evidence>
<dbReference type="GO" id="GO:0005886">
    <property type="term" value="C:plasma membrane"/>
    <property type="evidence" value="ECO:0007669"/>
    <property type="project" value="TreeGrafter"/>
</dbReference>
<dbReference type="InterPro" id="IPR042099">
    <property type="entry name" value="ANL_N_sf"/>
</dbReference>
<evidence type="ECO:0000256" key="5">
    <source>
        <dbReference type="ARBA" id="ARBA00048666"/>
    </source>
</evidence>
<gene>
    <name evidence="7" type="ORF">OCBIM_22016075mg</name>
</gene>
<dbReference type="OrthoDB" id="288590at2759"/>
<evidence type="ECO:0000256" key="3">
    <source>
        <dbReference type="ARBA" id="ARBA00036527"/>
    </source>
</evidence>
<name>A0A0L8HGA0_OCTBM</name>
<dbReference type="InterPro" id="IPR045851">
    <property type="entry name" value="AMP-bd_C_sf"/>
</dbReference>
<sequence length="636" mass="72344">MMDPKSLLLAAATGCASAVGYYSWQKAIKPLAKNTYFDLKQIAMGMKVFKQSQEVLVSKDNMISIFDKSLSLYPNKTMLIFEGQHYTYDYINKMASRVGNYMLSCGMKQGDVVAIYLTNSPQFIWTILGLIRVGLIPSLLNFNVQGKGLVHCIKVCEPVCIIADSDPNMQRNLQHVYPELNNIPVYIIQSYEMFYPPLEISWIDFDEILATSSDAPINPEIANSIGSLKCAMYIYTSGTTGLPKPCVLTHVKCLMVCIIADLLQITQHDIIYNTLPFYHTSGLFLGMFLNIHVGATTVVKRKFSASTFWEDIKKYNVTGVIYIGELCRFVLAQHNRNKKISHKVRLMYGNGLGIDIWETFQKTFRIPHIYELYGATEGNCFLINFYNRCGAIGRLSPLLNRLNPAKMFLVRYDLDTCQPLRNSEGRCIPVEIGEAGLLLGKVLPEHDLPLYKGAKEMSDAKFVYNVMEEGDKYFNTGDLLYSDNDYFLYFKDRIGDTFRWKGENISTLDVANVIRILDFIEDANVYGVKVPGHGGRAGMASLKLYDGVNLTNEQFRKLYDCCKKNLISHAVPLFLRIQDNMELSGTFKQQKKKLQEEGFDPSVISDSLYYIDRSMQTYLPLTENMFKNINFKKSKL</sequence>
<comment type="catalytic activity">
    <reaction evidence="3">
        <text>a very long-chain fatty acid + ATP + CoA = a very long-chain fatty acyl-CoA + AMP + diphosphate</text>
        <dbReference type="Rhea" id="RHEA:54536"/>
        <dbReference type="ChEBI" id="CHEBI:30616"/>
        <dbReference type="ChEBI" id="CHEBI:33019"/>
        <dbReference type="ChEBI" id="CHEBI:57287"/>
        <dbReference type="ChEBI" id="CHEBI:58950"/>
        <dbReference type="ChEBI" id="CHEBI:138261"/>
        <dbReference type="ChEBI" id="CHEBI:456215"/>
    </reaction>
    <physiologicalReaction direction="left-to-right" evidence="3">
        <dbReference type="Rhea" id="RHEA:54537"/>
    </physiologicalReaction>
</comment>
<dbReference type="Gene3D" id="3.40.50.12780">
    <property type="entry name" value="N-terminal domain of ligase-like"/>
    <property type="match status" value="1"/>
</dbReference>
<evidence type="ECO:0000256" key="4">
    <source>
        <dbReference type="ARBA" id="ARBA00041297"/>
    </source>
</evidence>
<dbReference type="EMBL" id="KQ418318">
    <property type="protein sequence ID" value="KOF87810.1"/>
    <property type="molecule type" value="Genomic_DNA"/>
</dbReference>
<dbReference type="GO" id="GO:0044539">
    <property type="term" value="P:long-chain fatty acid import into cell"/>
    <property type="evidence" value="ECO:0007669"/>
    <property type="project" value="TreeGrafter"/>
</dbReference>
<dbReference type="PANTHER" id="PTHR43107">
    <property type="entry name" value="LONG-CHAIN FATTY ACID TRANSPORT PROTEIN"/>
    <property type="match status" value="1"/>
</dbReference>
<comment type="similarity">
    <text evidence="1">Belongs to the ATP-dependent AMP-binding enzyme family.</text>
</comment>
<dbReference type="PROSITE" id="PS00455">
    <property type="entry name" value="AMP_BINDING"/>
    <property type="match status" value="1"/>
</dbReference>
<feature type="domain" description="AMP-dependent synthetase/ligase" evidence="6">
    <location>
        <begin position="67"/>
        <end position="384"/>
    </location>
</feature>
<dbReference type="SUPFAM" id="SSF56801">
    <property type="entry name" value="Acetyl-CoA synthetase-like"/>
    <property type="match status" value="1"/>
</dbReference>
<dbReference type="InterPro" id="IPR000873">
    <property type="entry name" value="AMP-dep_synth/lig_dom"/>
</dbReference>